<evidence type="ECO:0000259" key="6">
    <source>
        <dbReference type="PROSITE" id="PS51387"/>
    </source>
</evidence>
<dbReference type="InterPro" id="IPR036318">
    <property type="entry name" value="FAD-bd_PCMH-like_sf"/>
</dbReference>
<keyword evidence="8" id="KW-1185">Reference proteome</keyword>
<comment type="similarity">
    <text evidence="1">Belongs to the oxygen-dependent FAD-linked oxidoreductase family.</text>
</comment>
<dbReference type="Proteomes" id="UP000800039">
    <property type="component" value="Unassembled WGS sequence"/>
</dbReference>
<comment type="caution">
    <text evidence="7">The sequence shown here is derived from an EMBL/GenBank/DDBJ whole genome shotgun (WGS) entry which is preliminary data.</text>
</comment>
<feature type="chain" id="PRO_5040470158" evidence="5">
    <location>
        <begin position="24"/>
        <end position="545"/>
    </location>
</feature>
<dbReference type="EMBL" id="ML976617">
    <property type="protein sequence ID" value="KAF1843359.1"/>
    <property type="molecule type" value="Genomic_DNA"/>
</dbReference>
<dbReference type="InterPro" id="IPR016169">
    <property type="entry name" value="FAD-bd_PCMH_sub2"/>
</dbReference>
<evidence type="ECO:0000256" key="1">
    <source>
        <dbReference type="ARBA" id="ARBA00005466"/>
    </source>
</evidence>
<sequence>MRVARIAPVAVLAACVTAQGSGAIFEPQDFNVTAALQGLGVDVSTLPEPNKPETSALSKRSFLAPCSLACTSLTILFGQDHVLSEGASAYDAFTGAYWSAQQGALNPSCVFKPTKTLDVSTLILIARLYQCPFAVKGGGHAAWAGASSIEDGITVSMENFKQVNVASNKQTVDIGPGLRWDDVFTAVEKDGLSVVGGRMAPVGVPGLILGGGISHFSNKYGWACENVASFELVTASGLAINVSPTSYVDLYWALRGGGNNFGIVTNFKLAAFPLGQMWGGQRVYLESTFPAILDAIHQFTVTGSSTDLDAAQIVTFASAPGIGKVAFANLHYAKPVVNAPVFDSWKNITSIQDTTGLRPMSGMAKLLNEGAPAPGAYQTWWGISLKMDRQLLQFIIDTFYTQEATIADVEKILIIMAIQPITEGALKAMQKNGGNALGLDPKNGPYFILNFNAAWNKKEDEPRFHHVISTMIKLIKAEAQRRSLDNDFVYFNYASEYQDPIGSYGAANKQRLASISKKYDPTQVFQYLQPGGFKLVKGAPNPNTP</sequence>
<dbReference type="Pfam" id="PF01565">
    <property type="entry name" value="FAD_binding_4"/>
    <property type="match status" value="1"/>
</dbReference>
<dbReference type="InterPro" id="IPR016167">
    <property type="entry name" value="FAD-bd_PCMH_sub1"/>
</dbReference>
<keyword evidence="4" id="KW-0560">Oxidoreductase</keyword>
<organism evidence="7 8">
    <name type="scientific">Cucurbitaria berberidis CBS 394.84</name>
    <dbReference type="NCBI Taxonomy" id="1168544"/>
    <lineage>
        <taxon>Eukaryota</taxon>
        <taxon>Fungi</taxon>
        <taxon>Dikarya</taxon>
        <taxon>Ascomycota</taxon>
        <taxon>Pezizomycotina</taxon>
        <taxon>Dothideomycetes</taxon>
        <taxon>Pleosporomycetidae</taxon>
        <taxon>Pleosporales</taxon>
        <taxon>Pleosporineae</taxon>
        <taxon>Cucurbitariaceae</taxon>
        <taxon>Cucurbitaria</taxon>
    </lineage>
</organism>
<feature type="signal peptide" evidence="5">
    <location>
        <begin position="1"/>
        <end position="23"/>
    </location>
</feature>
<dbReference type="AlphaFoldDB" id="A0A9P4GD82"/>
<dbReference type="SUPFAM" id="SSF56176">
    <property type="entry name" value="FAD-binding/transporter-associated domain-like"/>
    <property type="match status" value="1"/>
</dbReference>
<dbReference type="InterPro" id="IPR016166">
    <property type="entry name" value="FAD-bd_PCMH"/>
</dbReference>
<dbReference type="GeneID" id="63850988"/>
<evidence type="ECO:0000313" key="7">
    <source>
        <dbReference type="EMBL" id="KAF1843359.1"/>
    </source>
</evidence>
<evidence type="ECO:0000256" key="3">
    <source>
        <dbReference type="ARBA" id="ARBA00022827"/>
    </source>
</evidence>
<dbReference type="OrthoDB" id="2151789at2759"/>
<evidence type="ECO:0000313" key="8">
    <source>
        <dbReference type="Proteomes" id="UP000800039"/>
    </source>
</evidence>
<proteinExistence type="inferred from homology"/>
<dbReference type="PROSITE" id="PS51387">
    <property type="entry name" value="FAD_PCMH"/>
    <property type="match status" value="1"/>
</dbReference>
<dbReference type="GO" id="GO:0016491">
    <property type="term" value="F:oxidoreductase activity"/>
    <property type="evidence" value="ECO:0007669"/>
    <property type="project" value="UniProtKB-KW"/>
</dbReference>
<dbReference type="Gene3D" id="3.30.43.10">
    <property type="entry name" value="Uridine Diphospho-n-acetylenolpyruvylglucosamine Reductase, domain 2"/>
    <property type="match status" value="1"/>
</dbReference>
<dbReference type="InterPro" id="IPR012951">
    <property type="entry name" value="BBE"/>
</dbReference>
<dbReference type="Gene3D" id="3.40.462.20">
    <property type="match status" value="1"/>
</dbReference>
<feature type="domain" description="FAD-binding PCMH-type" evidence="6">
    <location>
        <begin position="103"/>
        <end position="274"/>
    </location>
</feature>
<evidence type="ECO:0000256" key="5">
    <source>
        <dbReference type="SAM" id="SignalP"/>
    </source>
</evidence>
<dbReference type="PANTHER" id="PTHR42973">
    <property type="entry name" value="BINDING OXIDOREDUCTASE, PUTATIVE (AFU_ORTHOLOGUE AFUA_1G17690)-RELATED"/>
    <property type="match status" value="1"/>
</dbReference>
<keyword evidence="2" id="KW-0285">Flavoprotein</keyword>
<keyword evidence="5" id="KW-0732">Signal</keyword>
<gene>
    <name evidence="7" type="ORF">K460DRAFT_368258</name>
</gene>
<reference evidence="7" key="1">
    <citation type="submission" date="2020-01" db="EMBL/GenBank/DDBJ databases">
        <authorList>
            <consortium name="DOE Joint Genome Institute"/>
            <person name="Haridas S."/>
            <person name="Albert R."/>
            <person name="Binder M."/>
            <person name="Bloem J."/>
            <person name="Labutti K."/>
            <person name="Salamov A."/>
            <person name="Andreopoulos B."/>
            <person name="Baker S.E."/>
            <person name="Barry K."/>
            <person name="Bills G."/>
            <person name="Bluhm B.H."/>
            <person name="Cannon C."/>
            <person name="Castanera R."/>
            <person name="Culley D.E."/>
            <person name="Daum C."/>
            <person name="Ezra D."/>
            <person name="Gonzalez J.B."/>
            <person name="Henrissat B."/>
            <person name="Kuo A."/>
            <person name="Liang C."/>
            <person name="Lipzen A."/>
            <person name="Lutzoni F."/>
            <person name="Magnuson J."/>
            <person name="Mondo S."/>
            <person name="Nolan M."/>
            <person name="Ohm R."/>
            <person name="Pangilinan J."/>
            <person name="Park H.-J."/>
            <person name="Ramirez L."/>
            <person name="Alfaro M."/>
            <person name="Sun H."/>
            <person name="Tritt A."/>
            <person name="Yoshinaga Y."/>
            <person name="Zwiers L.-H."/>
            <person name="Turgeon B.G."/>
            <person name="Goodwin S.B."/>
            <person name="Spatafora J.W."/>
            <person name="Crous P.W."/>
            <person name="Grigoriev I.V."/>
        </authorList>
    </citation>
    <scope>NUCLEOTIDE SEQUENCE</scope>
    <source>
        <strain evidence="7">CBS 394.84</strain>
    </source>
</reference>
<evidence type="ECO:0000256" key="2">
    <source>
        <dbReference type="ARBA" id="ARBA00022630"/>
    </source>
</evidence>
<keyword evidence="3" id="KW-0274">FAD</keyword>
<dbReference type="GO" id="GO:0071949">
    <property type="term" value="F:FAD binding"/>
    <property type="evidence" value="ECO:0007669"/>
    <property type="project" value="InterPro"/>
</dbReference>
<evidence type="ECO:0000256" key="4">
    <source>
        <dbReference type="ARBA" id="ARBA00023002"/>
    </source>
</evidence>
<dbReference type="InterPro" id="IPR006094">
    <property type="entry name" value="Oxid_FAD_bind_N"/>
</dbReference>
<dbReference type="InterPro" id="IPR050416">
    <property type="entry name" value="FAD-linked_Oxidoreductase"/>
</dbReference>
<protein>
    <submittedName>
        <fullName evidence="7">FAD-binding domain-containing protein</fullName>
    </submittedName>
</protein>
<dbReference type="RefSeq" id="XP_040785922.1">
    <property type="nucleotide sequence ID" value="XM_040933737.1"/>
</dbReference>
<dbReference type="PANTHER" id="PTHR42973:SF34">
    <property type="entry name" value="FAD BINDING DOMAIN PROTEIN (AFU_ORTHOLOGUE AFUA_3G02770)"/>
    <property type="match status" value="1"/>
</dbReference>
<dbReference type="Gene3D" id="3.30.465.10">
    <property type="match status" value="1"/>
</dbReference>
<dbReference type="Pfam" id="PF08031">
    <property type="entry name" value="BBE"/>
    <property type="match status" value="1"/>
</dbReference>
<accession>A0A9P4GD82</accession>
<name>A0A9P4GD82_9PLEO</name>